<comment type="caution">
    <text evidence="3">The sequence shown here is derived from an EMBL/GenBank/DDBJ whole genome shotgun (WGS) entry which is preliminary data.</text>
</comment>
<accession>A0ABS4S857</accession>
<evidence type="ECO:0000256" key="1">
    <source>
        <dbReference type="SAM" id="Coils"/>
    </source>
</evidence>
<protein>
    <submittedName>
        <fullName evidence="3">Protein involved in sex pheromone biosynthesis</fullName>
    </submittedName>
</protein>
<dbReference type="CDD" id="cd13440">
    <property type="entry name" value="CamS_repeat_2"/>
    <property type="match status" value="1"/>
</dbReference>
<organism evidence="3 4">
    <name type="scientific">Virgibacillus alimentarius</name>
    <dbReference type="NCBI Taxonomy" id="698769"/>
    <lineage>
        <taxon>Bacteria</taxon>
        <taxon>Bacillati</taxon>
        <taxon>Bacillota</taxon>
        <taxon>Bacilli</taxon>
        <taxon>Bacillales</taxon>
        <taxon>Bacillaceae</taxon>
        <taxon>Virgibacillus</taxon>
    </lineage>
</organism>
<dbReference type="CDD" id="cd13441">
    <property type="entry name" value="CamS_repeat_1"/>
    <property type="match status" value="1"/>
</dbReference>
<feature type="chain" id="PRO_5046778340" evidence="2">
    <location>
        <begin position="20"/>
        <end position="407"/>
    </location>
</feature>
<keyword evidence="2" id="KW-0732">Signal</keyword>
<keyword evidence="1" id="KW-0175">Coiled coil</keyword>
<reference evidence="3 4" key="1">
    <citation type="submission" date="2021-03" db="EMBL/GenBank/DDBJ databases">
        <title>Genomic Encyclopedia of Type Strains, Phase IV (KMG-IV): sequencing the most valuable type-strain genomes for metagenomic binning, comparative biology and taxonomic classification.</title>
        <authorList>
            <person name="Goeker M."/>
        </authorList>
    </citation>
    <scope>NUCLEOTIDE SEQUENCE [LARGE SCALE GENOMIC DNA]</scope>
    <source>
        <strain evidence="3 4">DSM 25790</strain>
    </source>
</reference>
<feature type="signal peptide" evidence="2">
    <location>
        <begin position="1"/>
        <end position="19"/>
    </location>
</feature>
<dbReference type="Proteomes" id="UP001519294">
    <property type="component" value="Unassembled WGS sequence"/>
</dbReference>
<evidence type="ECO:0000313" key="4">
    <source>
        <dbReference type="Proteomes" id="UP001519294"/>
    </source>
</evidence>
<proteinExistence type="predicted"/>
<dbReference type="EMBL" id="JAGIKX010000012">
    <property type="protein sequence ID" value="MBP2257681.1"/>
    <property type="molecule type" value="Genomic_DNA"/>
</dbReference>
<gene>
    <name evidence="3" type="ORF">J2Z81_001635</name>
</gene>
<dbReference type="Pfam" id="PF07537">
    <property type="entry name" value="CamS"/>
    <property type="match status" value="1"/>
</dbReference>
<evidence type="ECO:0000256" key="2">
    <source>
        <dbReference type="SAM" id="SignalP"/>
    </source>
</evidence>
<evidence type="ECO:0000313" key="3">
    <source>
        <dbReference type="EMBL" id="MBP2257681.1"/>
    </source>
</evidence>
<dbReference type="RefSeq" id="WP_226371105.1">
    <property type="nucleotide sequence ID" value="NZ_JAGIKX010000012.1"/>
</dbReference>
<dbReference type="InterPro" id="IPR011426">
    <property type="entry name" value="CamS"/>
</dbReference>
<feature type="coiled-coil region" evidence="1">
    <location>
        <begin position="120"/>
        <end position="147"/>
    </location>
</feature>
<dbReference type="PIRSF" id="PIRSF012509">
    <property type="entry name" value="CamS"/>
    <property type="match status" value="1"/>
</dbReference>
<dbReference type="PROSITE" id="PS51257">
    <property type="entry name" value="PROKAR_LIPOPROTEIN"/>
    <property type="match status" value="1"/>
</dbReference>
<keyword evidence="4" id="KW-1185">Reference proteome</keyword>
<name>A0ABS4S857_9BACI</name>
<dbReference type="Gene3D" id="3.10.570.10">
    <property type="entry name" value="sex pheromone staph- cam373 precursor domain"/>
    <property type="match status" value="1"/>
</dbReference>
<sequence length="407" mass="47006">MKKIIVYLMCILLLFSGCAPNEKEDEVVKKDEKSSKKTSTIVPSYQLSKDDYRMVLPFRPSKARGVIVNQVANRLDIDEVENGLRRHSKEVFDPDKYYYEEGQYLTEEMVYNWLGRTLTKDQLKKEVKEQKENLEEAGKEVDEEKIKKDLQQGLNPSIEDDSDKNAHQDNPKYLSHIVEQNYLKKKEDNSVKLAGISIGLSMKSVYRYQTETGGPYYYEDISKEEMEKQGNKIAERVLKRLRKIDGLENVPIMISLYREAKQGSPVPGNFVAKTTVPEGENSIGKWKSIKEEYVLFPSDRAKEAYYDDAEIVSSFGKDIAEYFPNYVGVIGEGLYVDKELRKLSIEIPIEFNGESEIVGFTQYTFGLIKEMFPDYYDLEVKITSSDQIESVIYRESGKKEPIVHIFH</sequence>